<dbReference type="EMBL" id="FRAF01000007">
    <property type="protein sequence ID" value="SHK00754.1"/>
    <property type="molecule type" value="Genomic_DNA"/>
</dbReference>
<dbReference type="Proteomes" id="UP000184016">
    <property type="component" value="Unassembled WGS sequence"/>
</dbReference>
<dbReference type="PROSITE" id="PS00061">
    <property type="entry name" value="ADH_SHORT"/>
    <property type="match status" value="1"/>
</dbReference>
<dbReference type="Pfam" id="PF13561">
    <property type="entry name" value="adh_short_C2"/>
    <property type="match status" value="1"/>
</dbReference>
<dbReference type="SUPFAM" id="SSF51735">
    <property type="entry name" value="NAD(P)-binding Rossmann-fold domains"/>
    <property type="match status" value="1"/>
</dbReference>
<dbReference type="GO" id="GO:0016491">
    <property type="term" value="F:oxidoreductase activity"/>
    <property type="evidence" value="ECO:0007669"/>
    <property type="project" value="UniProtKB-KW"/>
</dbReference>
<accession>A0A1M6NYN0</accession>
<sequence>MNTESQKYVLVTGAARGIGRAVSEAFGQSGWHVFLLDHHEQALTEQMRRMQDLGYASSSLLADLRNEQHIVSAMKQAAKIAPKLDALINNAGIMSPRLPLADMPVEHFDDVIAVNLRAPFLCVKYALPLLEKAKAPAVVNMASTRALMSEANTFPYSASKGGILALTHAMAVSLGPKIRVNAVSPGWIEVSDWQDSENRQVPIHSEADCAQHPVGRVGRPQDIAKACQFLCSNESGFITGTNLVIDGGMTVKMIYVENEE</sequence>
<organism evidence="3 4">
    <name type="scientific">Alicyclobacillus tolerans</name>
    <dbReference type="NCBI Taxonomy" id="90970"/>
    <lineage>
        <taxon>Bacteria</taxon>
        <taxon>Bacillati</taxon>
        <taxon>Bacillota</taxon>
        <taxon>Bacilli</taxon>
        <taxon>Bacillales</taxon>
        <taxon>Alicyclobacillaceae</taxon>
        <taxon>Alicyclobacillus</taxon>
    </lineage>
</organism>
<comment type="similarity">
    <text evidence="1">Belongs to the short-chain dehydrogenases/reductases (SDR) family.</text>
</comment>
<name>A0A1M6NYN0_9BACL</name>
<evidence type="ECO:0000256" key="1">
    <source>
        <dbReference type="ARBA" id="ARBA00006484"/>
    </source>
</evidence>
<dbReference type="RefSeq" id="WP_072873501.1">
    <property type="nucleotide sequence ID" value="NZ_FRAF01000007.1"/>
</dbReference>
<dbReference type="OrthoDB" id="125587at2"/>
<gene>
    <name evidence="3" type="ORF">SAMN05443507_10727</name>
</gene>
<dbReference type="AlphaFoldDB" id="A0A1M6NYN0"/>
<proteinExistence type="inferred from homology"/>
<evidence type="ECO:0000313" key="4">
    <source>
        <dbReference type="Proteomes" id="UP000184016"/>
    </source>
</evidence>
<dbReference type="PANTHER" id="PTHR24321:SF8">
    <property type="entry name" value="ESTRADIOL 17-BETA-DEHYDROGENASE 8-RELATED"/>
    <property type="match status" value="1"/>
</dbReference>
<keyword evidence="4" id="KW-1185">Reference proteome</keyword>
<dbReference type="STRING" id="1830138.SAMN05443507_10727"/>
<protein>
    <submittedName>
        <fullName evidence="3">NAD(P)-dependent dehydrogenase, short-chain alcohol dehydrogenase family</fullName>
    </submittedName>
</protein>
<dbReference type="FunFam" id="3.40.50.720:FF:000084">
    <property type="entry name" value="Short-chain dehydrogenase reductase"/>
    <property type="match status" value="1"/>
</dbReference>
<dbReference type="Gene3D" id="3.40.50.720">
    <property type="entry name" value="NAD(P)-binding Rossmann-like Domain"/>
    <property type="match status" value="1"/>
</dbReference>
<evidence type="ECO:0000256" key="2">
    <source>
        <dbReference type="ARBA" id="ARBA00023002"/>
    </source>
</evidence>
<dbReference type="PRINTS" id="PR00081">
    <property type="entry name" value="GDHRDH"/>
</dbReference>
<dbReference type="InterPro" id="IPR002347">
    <property type="entry name" value="SDR_fam"/>
</dbReference>
<dbReference type="PANTHER" id="PTHR24321">
    <property type="entry name" value="DEHYDROGENASES, SHORT CHAIN"/>
    <property type="match status" value="1"/>
</dbReference>
<dbReference type="InterPro" id="IPR020904">
    <property type="entry name" value="Sc_DH/Rdtase_CS"/>
</dbReference>
<dbReference type="InterPro" id="IPR036291">
    <property type="entry name" value="NAD(P)-bd_dom_sf"/>
</dbReference>
<dbReference type="GO" id="GO:0008206">
    <property type="term" value="P:bile acid metabolic process"/>
    <property type="evidence" value="ECO:0007669"/>
    <property type="project" value="UniProtKB-ARBA"/>
</dbReference>
<evidence type="ECO:0000313" key="3">
    <source>
        <dbReference type="EMBL" id="SHK00754.1"/>
    </source>
</evidence>
<reference evidence="4" key="1">
    <citation type="submission" date="2016-11" db="EMBL/GenBank/DDBJ databases">
        <authorList>
            <person name="Varghese N."/>
            <person name="Submissions S."/>
        </authorList>
    </citation>
    <scope>NUCLEOTIDE SEQUENCE [LARGE SCALE GENOMIC DNA]</scope>
    <source>
        <strain evidence="4">USBA-503</strain>
    </source>
</reference>
<dbReference type="PRINTS" id="PR00080">
    <property type="entry name" value="SDRFAMILY"/>
</dbReference>
<keyword evidence="2" id="KW-0560">Oxidoreductase</keyword>